<dbReference type="PANTHER" id="PTHR30373">
    <property type="entry name" value="UPF0603 PROTEIN YGCG"/>
    <property type="match status" value="1"/>
</dbReference>
<dbReference type="RefSeq" id="WP_098923496.1">
    <property type="nucleotide sequence ID" value="NZ_CP023819.1"/>
</dbReference>
<evidence type="ECO:0000313" key="6">
    <source>
        <dbReference type="Proteomes" id="UP000223709"/>
    </source>
</evidence>
<dbReference type="PANTHER" id="PTHR30373:SF2">
    <property type="entry name" value="UPF0603 PROTEIN YGCG"/>
    <property type="match status" value="1"/>
</dbReference>
<dbReference type="EMBL" id="CP023819">
    <property type="protein sequence ID" value="ATL89963.1"/>
    <property type="molecule type" value="Genomic_DNA"/>
</dbReference>
<keyword evidence="2" id="KW-0472">Membrane</keyword>
<evidence type="ECO:0000256" key="1">
    <source>
        <dbReference type="SAM" id="MobiDB-lite"/>
    </source>
</evidence>
<feature type="compositionally biased region" description="Basic and acidic residues" evidence="1">
    <location>
        <begin position="233"/>
        <end position="243"/>
    </location>
</feature>
<dbReference type="InterPro" id="IPR007621">
    <property type="entry name" value="TPM_dom"/>
</dbReference>
<dbReference type="Proteomes" id="UP000223709">
    <property type="component" value="Chromosome"/>
</dbReference>
<accession>A0A291T9W3</accession>
<keyword evidence="2" id="KW-1133">Transmembrane helix</keyword>
<protein>
    <submittedName>
        <fullName evidence="5">Methanol dehydrogenase</fullName>
    </submittedName>
</protein>
<proteinExistence type="predicted"/>
<reference evidence="5 6" key="1">
    <citation type="submission" date="2017-10" db="EMBL/GenBank/DDBJ databases">
        <title>Complete Genome Sequence of Faecalibacterium prausnitzii isolated from the gut of healthy adult Indian.</title>
        <authorList>
            <person name="Bag S."/>
            <person name="Ghosh T.S."/>
            <person name="Das B."/>
        </authorList>
    </citation>
    <scope>NUCLEOTIDE SEQUENCE [LARGE SCALE GENOMIC DNA]</scope>
    <source>
        <strain evidence="5 6">Indica</strain>
    </source>
</reference>
<evidence type="ECO:0000256" key="3">
    <source>
        <dbReference type="SAM" id="SignalP"/>
    </source>
</evidence>
<feature type="signal peptide" evidence="3">
    <location>
        <begin position="1"/>
        <end position="27"/>
    </location>
</feature>
<sequence length="264" mass="28281">MKHTAKRFAALLAALVLALCLSIPAFAAAPLVRDEMGLFDADTYSELEASAEAASDGHDCDVYFLVVDSIGDTDQRQYAKDYYLANGLGSGSEQSGILFLLAVGSRKYVTITYGGGVTAFTDYRIEQIEDAVVPYLSDDDWAEAASEYLSMCADTLDFYAEHGEPLDVDNDTSGWPILLLIVIGVPMIIAGIVCGVLYSQMKTARLKTEANDYIGAGLKLRVQVDNYTHTDRVQVYDPPHEESSSSGGSSVDSDGFGGSSGGSF</sequence>
<gene>
    <name evidence="5" type="ORF">CRH10_06470</name>
</gene>
<evidence type="ECO:0000259" key="4">
    <source>
        <dbReference type="Pfam" id="PF04536"/>
    </source>
</evidence>
<dbReference type="AlphaFoldDB" id="A0A291T9W3"/>
<name>A0A291T9W3_9FIRM</name>
<feature type="compositionally biased region" description="Gly residues" evidence="1">
    <location>
        <begin position="255"/>
        <end position="264"/>
    </location>
</feature>
<feature type="domain" description="TPM" evidence="4">
    <location>
        <begin position="32"/>
        <end position="153"/>
    </location>
</feature>
<feature type="compositionally biased region" description="Low complexity" evidence="1">
    <location>
        <begin position="244"/>
        <end position="254"/>
    </location>
</feature>
<feature type="transmembrane region" description="Helical" evidence="2">
    <location>
        <begin position="175"/>
        <end position="198"/>
    </location>
</feature>
<feature type="region of interest" description="Disordered" evidence="1">
    <location>
        <begin position="233"/>
        <end position="264"/>
    </location>
</feature>
<evidence type="ECO:0000313" key="5">
    <source>
        <dbReference type="EMBL" id="ATL89963.1"/>
    </source>
</evidence>
<organism evidence="5 6">
    <name type="scientific">Faecalibacterium prausnitzii</name>
    <dbReference type="NCBI Taxonomy" id="853"/>
    <lineage>
        <taxon>Bacteria</taxon>
        <taxon>Bacillati</taxon>
        <taxon>Bacillota</taxon>
        <taxon>Clostridia</taxon>
        <taxon>Eubacteriales</taxon>
        <taxon>Oscillospiraceae</taxon>
        <taxon>Faecalibacterium</taxon>
    </lineage>
</organism>
<evidence type="ECO:0000256" key="2">
    <source>
        <dbReference type="SAM" id="Phobius"/>
    </source>
</evidence>
<keyword evidence="2" id="KW-0812">Transmembrane</keyword>
<feature type="chain" id="PRO_5013149483" evidence="3">
    <location>
        <begin position="28"/>
        <end position="264"/>
    </location>
</feature>
<dbReference type="Gene3D" id="3.10.310.50">
    <property type="match status" value="1"/>
</dbReference>
<keyword evidence="3" id="KW-0732">Signal</keyword>
<dbReference type="Pfam" id="PF04536">
    <property type="entry name" value="TPM_phosphatase"/>
    <property type="match status" value="1"/>
</dbReference>